<keyword evidence="2" id="KW-0489">Methyltransferase</keyword>
<dbReference type="Pfam" id="PF13649">
    <property type="entry name" value="Methyltransf_25"/>
    <property type="match status" value="1"/>
</dbReference>
<dbReference type="GO" id="GO:0008168">
    <property type="term" value="F:methyltransferase activity"/>
    <property type="evidence" value="ECO:0007669"/>
    <property type="project" value="UniProtKB-KW"/>
</dbReference>
<dbReference type="PANTHER" id="PTHR12843">
    <property type="entry name" value="PROTEIN-LYSINE N-METHYLTRANSFERASE METTL10"/>
    <property type="match status" value="1"/>
</dbReference>
<dbReference type="SUPFAM" id="SSF53335">
    <property type="entry name" value="S-adenosyl-L-methionine-dependent methyltransferases"/>
    <property type="match status" value="1"/>
</dbReference>
<reference evidence="2 3" key="1">
    <citation type="submission" date="2019-03" db="EMBL/GenBank/DDBJ databases">
        <title>Genomic Encyclopedia of Type Strains, Phase IV (KMG-IV): sequencing the most valuable type-strain genomes for metagenomic binning, comparative biology and taxonomic classification.</title>
        <authorList>
            <person name="Goeker M."/>
        </authorList>
    </citation>
    <scope>NUCLEOTIDE SEQUENCE [LARGE SCALE GENOMIC DNA]</scope>
    <source>
        <strain evidence="2 3">DSM 103428</strain>
    </source>
</reference>
<keyword evidence="2" id="KW-0808">Transferase</keyword>
<proteinExistence type="predicted"/>
<dbReference type="InterPro" id="IPR029063">
    <property type="entry name" value="SAM-dependent_MTases_sf"/>
</dbReference>
<dbReference type="InterPro" id="IPR041698">
    <property type="entry name" value="Methyltransf_25"/>
</dbReference>
<feature type="domain" description="Methyltransferase" evidence="1">
    <location>
        <begin position="44"/>
        <end position="140"/>
    </location>
</feature>
<dbReference type="CDD" id="cd02440">
    <property type="entry name" value="AdoMet_MTases"/>
    <property type="match status" value="1"/>
</dbReference>
<accession>A0A4R1L732</accession>
<dbReference type="Gene3D" id="3.40.50.150">
    <property type="entry name" value="Vaccinia Virus protein VP39"/>
    <property type="match status" value="1"/>
</dbReference>
<organism evidence="2 3">
    <name type="scientific">Acidipila rosea</name>
    <dbReference type="NCBI Taxonomy" id="768535"/>
    <lineage>
        <taxon>Bacteria</taxon>
        <taxon>Pseudomonadati</taxon>
        <taxon>Acidobacteriota</taxon>
        <taxon>Terriglobia</taxon>
        <taxon>Terriglobales</taxon>
        <taxon>Acidobacteriaceae</taxon>
        <taxon>Acidipila</taxon>
    </lineage>
</organism>
<gene>
    <name evidence="2" type="ORF">C7378_2457</name>
</gene>
<evidence type="ECO:0000313" key="3">
    <source>
        <dbReference type="Proteomes" id="UP000295210"/>
    </source>
</evidence>
<keyword evidence="3" id="KW-1185">Reference proteome</keyword>
<dbReference type="AlphaFoldDB" id="A0A4R1L732"/>
<comment type="caution">
    <text evidence="2">The sequence shown here is derived from an EMBL/GenBank/DDBJ whole genome shotgun (WGS) entry which is preliminary data.</text>
</comment>
<dbReference type="EMBL" id="SMGK01000003">
    <property type="protein sequence ID" value="TCK72863.1"/>
    <property type="molecule type" value="Genomic_DNA"/>
</dbReference>
<name>A0A4R1L732_9BACT</name>
<dbReference type="RefSeq" id="WP_131996839.1">
    <property type="nucleotide sequence ID" value="NZ_SMGK01000003.1"/>
</dbReference>
<sequence length="212" mass="23592">MDTQAHWAQIYETKSPDETSWYESHLQTSLDWISDAATDHSASIIDVGGGESTLIDDLLVRGYSALTVLDLAGAAIKKSQDRLERAAKSVNWIVGDVTTIAFPVNTYNIWHDRAVFHFLTNPEQRLAYIRQTTSALKIGGQVVMATFGPQGPQKCSGLDTNRYDAESLSREMGPRFRLIRSSTVLHHTPKGTTQQFLYCQFSFSPPQKGITP</sequence>
<dbReference type="OrthoDB" id="9788660at2"/>
<dbReference type="PANTHER" id="PTHR12843:SF5">
    <property type="entry name" value="EEF1A LYSINE METHYLTRANSFERASE 2"/>
    <property type="match status" value="1"/>
</dbReference>
<dbReference type="Proteomes" id="UP000295210">
    <property type="component" value="Unassembled WGS sequence"/>
</dbReference>
<evidence type="ECO:0000313" key="2">
    <source>
        <dbReference type="EMBL" id="TCK72863.1"/>
    </source>
</evidence>
<protein>
    <submittedName>
        <fullName evidence="2">Methyltransferase family protein</fullName>
    </submittedName>
</protein>
<evidence type="ECO:0000259" key="1">
    <source>
        <dbReference type="Pfam" id="PF13649"/>
    </source>
</evidence>
<dbReference type="GO" id="GO:0032259">
    <property type="term" value="P:methylation"/>
    <property type="evidence" value="ECO:0007669"/>
    <property type="project" value="UniProtKB-KW"/>
</dbReference>